<gene>
    <name evidence="1" type="ORF">SI8410_15019022</name>
</gene>
<accession>A0A7I8LGI4</accession>
<organism evidence="1 2">
    <name type="scientific">Spirodela intermedia</name>
    <name type="common">Intermediate duckweed</name>
    <dbReference type="NCBI Taxonomy" id="51605"/>
    <lineage>
        <taxon>Eukaryota</taxon>
        <taxon>Viridiplantae</taxon>
        <taxon>Streptophyta</taxon>
        <taxon>Embryophyta</taxon>
        <taxon>Tracheophyta</taxon>
        <taxon>Spermatophyta</taxon>
        <taxon>Magnoliopsida</taxon>
        <taxon>Liliopsida</taxon>
        <taxon>Araceae</taxon>
        <taxon>Lemnoideae</taxon>
        <taxon>Spirodela</taxon>
    </lineage>
</organism>
<protein>
    <submittedName>
        <fullName evidence="1">Uncharacterized protein</fullName>
    </submittedName>
</protein>
<name>A0A7I8LGI4_SPIIN</name>
<keyword evidence="2" id="KW-1185">Reference proteome</keyword>
<dbReference type="OrthoDB" id="1971821at2759"/>
<dbReference type="AlphaFoldDB" id="A0A7I8LGI4"/>
<reference evidence="1" key="1">
    <citation type="submission" date="2020-02" db="EMBL/GenBank/DDBJ databases">
        <authorList>
            <person name="Scholz U."/>
            <person name="Mascher M."/>
            <person name="Fiebig A."/>
        </authorList>
    </citation>
    <scope>NUCLEOTIDE SEQUENCE</scope>
</reference>
<evidence type="ECO:0000313" key="1">
    <source>
        <dbReference type="EMBL" id="CAA7408344.1"/>
    </source>
</evidence>
<evidence type="ECO:0000313" key="2">
    <source>
        <dbReference type="Proteomes" id="UP000663760"/>
    </source>
</evidence>
<dbReference type="EMBL" id="LR746278">
    <property type="protein sequence ID" value="CAA7408344.1"/>
    <property type="molecule type" value="Genomic_DNA"/>
</dbReference>
<proteinExistence type="predicted"/>
<sequence length="341" mass="37549">MGELCFSFSNAIKKASKVILIFSKLVPIDAVMPRVVWRRLNSLESLPDGTVALKPTPKCNLPDAVSPPHPPLSLHVRQLLIDHCPTSRVDTEVVKCELEVWNIGLYFGLFANGQDKRPKGRNIRFKGLTSNSHKILRQGDTNPARVILSSVGSDNMQKFVLGPLAVSCNVGQEKSCSTYTEEAVWYEHGLAIAKIPVLGDVLSADNNGIGVAMDLKEVLCELRMLPLSLYRFTIMEERDGVGLNKLQLTTRMPMSFGRTEVLQKRISSVPNMTCSASSRAVAMEGWGGRQCMASGKYVSSPSPERSRILRWNSRDDSSKAPLNLECFMNLLKGARSASGAR</sequence>
<dbReference type="Proteomes" id="UP000663760">
    <property type="component" value="Chromosome 15"/>
</dbReference>